<gene>
    <name evidence="7 9" type="primary">pgl</name>
    <name evidence="9" type="ORF">EFL95_10645</name>
</gene>
<evidence type="ECO:0000256" key="5">
    <source>
        <dbReference type="ARBA" id="ARBA00013198"/>
    </source>
</evidence>
<organism evidence="9 10">
    <name type="scientific">Nocardioides marmorisolisilvae</name>
    <dbReference type="NCBI Taxonomy" id="1542737"/>
    <lineage>
        <taxon>Bacteria</taxon>
        <taxon>Bacillati</taxon>
        <taxon>Actinomycetota</taxon>
        <taxon>Actinomycetes</taxon>
        <taxon>Propionibacteriales</taxon>
        <taxon>Nocardioidaceae</taxon>
        <taxon>Nocardioides</taxon>
    </lineage>
</organism>
<dbReference type="PANTHER" id="PTHR11054:SF0">
    <property type="entry name" value="6-PHOSPHOGLUCONOLACTONASE"/>
    <property type="match status" value="1"/>
</dbReference>
<evidence type="ECO:0000256" key="1">
    <source>
        <dbReference type="ARBA" id="ARBA00000832"/>
    </source>
</evidence>
<dbReference type="NCBIfam" id="TIGR01198">
    <property type="entry name" value="pgl"/>
    <property type="match status" value="1"/>
</dbReference>
<dbReference type="InterPro" id="IPR037171">
    <property type="entry name" value="NagB/RpiA_transferase-like"/>
</dbReference>
<dbReference type="UniPathway" id="UPA00115">
    <property type="reaction ID" value="UER00409"/>
</dbReference>
<feature type="domain" description="Glucosamine/galactosamine-6-phosphate isomerase" evidence="8">
    <location>
        <begin position="10"/>
        <end position="222"/>
    </location>
</feature>
<dbReference type="Gene3D" id="3.40.50.1360">
    <property type="match status" value="1"/>
</dbReference>
<keyword evidence="7 9" id="KW-0378">Hydrolase</keyword>
<dbReference type="RefSeq" id="WP_123233938.1">
    <property type="nucleotide sequence ID" value="NZ_RJSG01000002.1"/>
</dbReference>
<dbReference type="CDD" id="cd01400">
    <property type="entry name" value="6PGL"/>
    <property type="match status" value="1"/>
</dbReference>
<dbReference type="InterPro" id="IPR006148">
    <property type="entry name" value="Glc/Gal-6P_isomerase"/>
</dbReference>
<dbReference type="SUPFAM" id="SSF100950">
    <property type="entry name" value="NagB/RpiA/CoA transferase-like"/>
    <property type="match status" value="1"/>
</dbReference>
<dbReference type="AlphaFoldDB" id="A0A3N0DVC1"/>
<dbReference type="Proteomes" id="UP000277094">
    <property type="component" value="Unassembled WGS sequence"/>
</dbReference>
<dbReference type="GO" id="GO:0006098">
    <property type="term" value="P:pentose-phosphate shunt"/>
    <property type="evidence" value="ECO:0007669"/>
    <property type="project" value="UniProtKB-UniPathway"/>
</dbReference>
<keyword evidence="10" id="KW-1185">Reference proteome</keyword>
<dbReference type="InterPro" id="IPR039104">
    <property type="entry name" value="6PGL"/>
</dbReference>
<evidence type="ECO:0000256" key="3">
    <source>
        <dbReference type="ARBA" id="ARBA00004961"/>
    </source>
</evidence>
<evidence type="ECO:0000256" key="6">
    <source>
        <dbReference type="ARBA" id="ARBA00020337"/>
    </source>
</evidence>
<dbReference type="Pfam" id="PF01182">
    <property type="entry name" value="Glucosamine_iso"/>
    <property type="match status" value="1"/>
</dbReference>
<protein>
    <recommendedName>
        <fullName evidence="6 7">6-phosphogluconolactonase</fullName>
        <shortName evidence="7">6PGL</shortName>
        <ecNumber evidence="5 7">3.1.1.31</ecNumber>
    </recommendedName>
</protein>
<evidence type="ECO:0000313" key="10">
    <source>
        <dbReference type="Proteomes" id="UP000277094"/>
    </source>
</evidence>
<dbReference type="PANTHER" id="PTHR11054">
    <property type="entry name" value="6-PHOSPHOGLUCONOLACTONASE"/>
    <property type="match status" value="1"/>
</dbReference>
<name>A0A3N0DVC1_9ACTN</name>
<proteinExistence type="inferred from homology"/>
<comment type="pathway">
    <text evidence="3 7">Carbohydrate degradation; pentose phosphate pathway; D-ribulose 5-phosphate from D-glucose 6-phosphate (oxidative stage): step 2/3.</text>
</comment>
<evidence type="ECO:0000256" key="4">
    <source>
        <dbReference type="ARBA" id="ARBA00010662"/>
    </source>
</evidence>
<dbReference type="EC" id="3.1.1.31" evidence="5 7"/>
<dbReference type="InterPro" id="IPR005900">
    <property type="entry name" value="6-phosphogluconolactonase_DevB"/>
</dbReference>
<dbReference type="GO" id="GO:0017057">
    <property type="term" value="F:6-phosphogluconolactonase activity"/>
    <property type="evidence" value="ECO:0007669"/>
    <property type="project" value="UniProtKB-UniRule"/>
</dbReference>
<comment type="function">
    <text evidence="2 7">Hydrolysis of 6-phosphogluconolactone to 6-phosphogluconate.</text>
</comment>
<comment type="catalytic activity">
    <reaction evidence="1 7">
        <text>6-phospho-D-glucono-1,5-lactone + H2O = 6-phospho-D-gluconate + H(+)</text>
        <dbReference type="Rhea" id="RHEA:12556"/>
        <dbReference type="ChEBI" id="CHEBI:15377"/>
        <dbReference type="ChEBI" id="CHEBI:15378"/>
        <dbReference type="ChEBI" id="CHEBI:57955"/>
        <dbReference type="ChEBI" id="CHEBI:58759"/>
        <dbReference type="EC" id="3.1.1.31"/>
    </reaction>
</comment>
<evidence type="ECO:0000313" key="9">
    <source>
        <dbReference type="EMBL" id="RNL79436.1"/>
    </source>
</evidence>
<comment type="similarity">
    <text evidence="4 7">Belongs to the glucosamine/galactosamine-6-phosphate isomerase family. 6-phosphogluconolactonase subfamily.</text>
</comment>
<reference evidence="9 10" key="1">
    <citation type="submission" date="2018-11" db="EMBL/GenBank/DDBJ databases">
        <authorList>
            <person name="Li F."/>
        </authorList>
    </citation>
    <scope>NUCLEOTIDE SEQUENCE [LARGE SCALE GENOMIC DNA]</scope>
    <source>
        <strain evidence="9 10">KIS18-7</strain>
    </source>
</reference>
<sequence length="239" mass="25596">MTRDVAVLSDAEAVAETVAQRFLARMAAAQERGETPDVALTGGTVARLVHRQIAAHAHEHPIDWTRITFWFGDERFVAADSPDRNELQARADFLDAVGATRVNAIPSTAEASGVSDAADRYSAQLRSEGSGEFDLVMLGMGPDGHVASLFPGHPQLDDHDHIAVGLTDSPKPPPERVSLTFDALNRARAVWFLVTGAEKAEATQRAWAFDGSVAETPARGISGPSVTWFVDEAAAGDQR</sequence>
<dbReference type="EMBL" id="RJSG01000002">
    <property type="protein sequence ID" value="RNL79436.1"/>
    <property type="molecule type" value="Genomic_DNA"/>
</dbReference>
<dbReference type="GO" id="GO:0005975">
    <property type="term" value="P:carbohydrate metabolic process"/>
    <property type="evidence" value="ECO:0007669"/>
    <property type="project" value="UniProtKB-UniRule"/>
</dbReference>
<accession>A0A3N0DVC1</accession>
<comment type="caution">
    <text evidence="9">The sequence shown here is derived from an EMBL/GenBank/DDBJ whole genome shotgun (WGS) entry which is preliminary data.</text>
</comment>
<dbReference type="OrthoDB" id="9810967at2"/>
<evidence type="ECO:0000259" key="8">
    <source>
        <dbReference type="Pfam" id="PF01182"/>
    </source>
</evidence>
<evidence type="ECO:0000256" key="2">
    <source>
        <dbReference type="ARBA" id="ARBA00002681"/>
    </source>
</evidence>
<evidence type="ECO:0000256" key="7">
    <source>
        <dbReference type="RuleBase" id="RU365095"/>
    </source>
</evidence>